<proteinExistence type="inferred from homology"/>
<name>A0ABU1BC39_PSEHA</name>
<dbReference type="Proteomes" id="UP001226574">
    <property type="component" value="Unassembled WGS sequence"/>
</dbReference>
<feature type="chain" id="PRO_5046156957" evidence="6">
    <location>
        <begin position="24"/>
        <end position="285"/>
    </location>
</feature>
<keyword evidence="5" id="KW-0998">Cell outer membrane</keyword>
<dbReference type="RefSeq" id="WP_309039012.1">
    <property type="nucleotide sequence ID" value="NZ_JAVIFY010000006.1"/>
</dbReference>
<protein>
    <submittedName>
        <fullName evidence="7">MipA/OmpV family protein</fullName>
    </submittedName>
</protein>
<evidence type="ECO:0000313" key="8">
    <source>
        <dbReference type="Proteomes" id="UP001226574"/>
    </source>
</evidence>
<keyword evidence="4" id="KW-0472">Membrane</keyword>
<dbReference type="InterPro" id="IPR010583">
    <property type="entry name" value="MipA"/>
</dbReference>
<evidence type="ECO:0000256" key="2">
    <source>
        <dbReference type="ARBA" id="ARBA00005722"/>
    </source>
</evidence>
<keyword evidence="8" id="KW-1185">Reference proteome</keyword>
<dbReference type="EMBL" id="JAVIFY010000006">
    <property type="protein sequence ID" value="MDQ9092046.1"/>
    <property type="molecule type" value="Genomic_DNA"/>
</dbReference>
<evidence type="ECO:0000256" key="1">
    <source>
        <dbReference type="ARBA" id="ARBA00004442"/>
    </source>
</evidence>
<evidence type="ECO:0000313" key="7">
    <source>
        <dbReference type="EMBL" id="MDQ9092046.1"/>
    </source>
</evidence>
<reference evidence="7 8" key="1">
    <citation type="submission" date="2023-08" db="EMBL/GenBank/DDBJ databases">
        <title>Pseudoalteromonas haloplanktis LL1 genome.</title>
        <authorList>
            <person name="Wu S."/>
        </authorList>
    </citation>
    <scope>NUCLEOTIDE SEQUENCE [LARGE SCALE GENOMIC DNA]</scope>
    <source>
        <strain evidence="7 8">LL1</strain>
    </source>
</reference>
<evidence type="ECO:0000256" key="5">
    <source>
        <dbReference type="ARBA" id="ARBA00023237"/>
    </source>
</evidence>
<dbReference type="Pfam" id="PF06629">
    <property type="entry name" value="MipA"/>
    <property type="match status" value="1"/>
</dbReference>
<comment type="caution">
    <text evidence="7">The sequence shown here is derived from an EMBL/GenBank/DDBJ whole genome shotgun (WGS) entry which is preliminary data.</text>
</comment>
<keyword evidence="3 6" id="KW-0732">Signal</keyword>
<evidence type="ECO:0000256" key="3">
    <source>
        <dbReference type="ARBA" id="ARBA00022729"/>
    </source>
</evidence>
<sequence length="285" mass="32000">MISNCTTFRLLSYCLLLAFFSMAAPINANEQANTQLVETHKLNVSISVGAGGFENPLVNSENTFTPILPHINYYGDKWYFEDFSLGYSLIENEHLILDVATNFNEDGFFFELDGLDNFFITSIVPSGPTRPGGVPVVANEIQRKLSYLGGLSAIIPNSFATINIAYLKDISGVHHGSETHLSALKILPLLGGDLAIEAAMVAKDEKLSNYYYMLRPGEALIRIPEYELGTSYNAYVKLAYWLELDSHWAIDFQLKRTRLDSQLADTPLIQKQYYYSGFLGLNYRF</sequence>
<comment type="similarity">
    <text evidence="2">Belongs to the MipA/OmpV family.</text>
</comment>
<evidence type="ECO:0000256" key="4">
    <source>
        <dbReference type="ARBA" id="ARBA00023136"/>
    </source>
</evidence>
<accession>A0ABU1BC39</accession>
<comment type="subcellular location">
    <subcellularLocation>
        <location evidence="1">Cell outer membrane</location>
    </subcellularLocation>
</comment>
<evidence type="ECO:0000256" key="6">
    <source>
        <dbReference type="SAM" id="SignalP"/>
    </source>
</evidence>
<gene>
    <name evidence="7" type="ORF">RC083_10635</name>
</gene>
<dbReference type="PANTHER" id="PTHR38776">
    <property type="entry name" value="MLTA-INTERACTING PROTEIN-RELATED"/>
    <property type="match status" value="1"/>
</dbReference>
<organism evidence="7 8">
    <name type="scientific">Pseudoalteromonas haloplanktis</name>
    <name type="common">Alteromonas haloplanktis</name>
    <dbReference type="NCBI Taxonomy" id="228"/>
    <lineage>
        <taxon>Bacteria</taxon>
        <taxon>Pseudomonadati</taxon>
        <taxon>Pseudomonadota</taxon>
        <taxon>Gammaproteobacteria</taxon>
        <taxon>Alteromonadales</taxon>
        <taxon>Pseudoalteromonadaceae</taxon>
        <taxon>Pseudoalteromonas</taxon>
    </lineage>
</organism>
<dbReference type="PANTHER" id="PTHR38776:SF1">
    <property type="entry name" value="MLTA-INTERACTING PROTEIN-RELATED"/>
    <property type="match status" value="1"/>
</dbReference>
<feature type="signal peptide" evidence="6">
    <location>
        <begin position="1"/>
        <end position="23"/>
    </location>
</feature>